<evidence type="ECO:0000256" key="1">
    <source>
        <dbReference type="ARBA" id="ARBA00004196"/>
    </source>
</evidence>
<dbReference type="EMBL" id="CP038439">
    <property type="protein sequence ID" value="QBX35369.1"/>
    <property type="molecule type" value="Genomic_DNA"/>
</dbReference>
<organism evidence="9 10">
    <name type="scientific">Paracoccus liaowanqingii</name>
    <dbReference type="NCBI Taxonomy" id="2560053"/>
    <lineage>
        <taxon>Bacteria</taxon>
        <taxon>Pseudomonadati</taxon>
        <taxon>Pseudomonadota</taxon>
        <taxon>Alphaproteobacteria</taxon>
        <taxon>Rhodobacterales</taxon>
        <taxon>Paracoccaceae</taxon>
        <taxon>Paracoccus</taxon>
    </lineage>
</organism>
<protein>
    <submittedName>
        <fullName evidence="9">Efflux RND transporter periplasmic adaptor subunit</fullName>
    </submittedName>
</protein>
<feature type="domain" description="Multidrug resistance protein MdtA-like C-terminal permuted SH3" evidence="8">
    <location>
        <begin position="297"/>
        <end position="355"/>
    </location>
</feature>
<dbReference type="InterPro" id="IPR058625">
    <property type="entry name" value="MdtA-like_BSH"/>
</dbReference>
<proteinExistence type="inferred from homology"/>
<feature type="coiled-coil region" evidence="3">
    <location>
        <begin position="93"/>
        <end position="164"/>
    </location>
</feature>
<dbReference type="Gene3D" id="2.40.50.100">
    <property type="match status" value="1"/>
</dbReference>
<dbReference type="PANTHER" id="PTHR30158">
    <property type="entry name" value="ACRA/E-RELATED COMPONENT OF DRUG EFFLUX TRANSPORTER"/>
    <property type="match status" value="1"/>
</dbReference>
<dbReference type="GO" id="GO:0005886">
    <property type="term" value="C:plasma membrane"/>
    <property type="evidence" value="ECO:0007669"/>
    <property type="project" value="TreeGrafter"/>
</dbReference>
<feature type="compositionally biased region" description="Low complexity" evidence="4">
    <location>
        <begin position="413"/>
        <end position="443"/>
    </location>
</feature>
<keyword evidence="5" id="KW-0732">Signal</keyword>
<feature type="chain" id="PRO_5020716409" evidence="5">
    <location>
        <begin position="27"/>
        <end position="443"/>
    </location>
</feature>
<comment type="similarity">
    <text evidence="2">Belongs to the membrane fusion protein (MFP) (TC 8.A.1) family.</text>
</comment>
<name>A0A4P7HM95_9RHOB</name>
<dbReference type="Pfam" id="PF25944">
    <property type="entry name" value="Beta-barrel_RND"/>
    <property type="match status" value="1"/>
</dbReference>
<accession>A0A4P7HM95</accession>
<dbReference type="RefSeq" id="WP_135313649.1">
    <property type="nucleotide sequence ID" value="NZ_CP038439.1"/>
</dbReference>
<dbReference type="InterPro" id="IPR058626">
    <property type="entry name" value="MdtA-like_b-barrel"/>
</dbReference>
<dbReference type="Pfam" id="PF25917">
    <property type="entry name" value="BSH_RND"/>
    <property type="match status" value="1"/>
</dbReference>
<dbReference type="KEGG" id="plia:E4191_12175"/>
<dbReference type="PANTHER" id="PTHR30158:SF3">
    <property type="entry name" value="MULTIDRUG EFFLUX PUMP SUBUNIT ACRA-RELATED"/>
    <property type="match status" value="1"/>
</dbReference>
<dbReference type="GO" id="GO:0030313">
    <property type="term" value="C:cell envelope"/>
    <property type="evidence" value="ECO:0007669"/>
    <property type="project" value="UniProtKB-SubCell"/>
</dbReference>
<evidence type="ECO:0000259" key="7">
    <source>
        <dbReference type="Pfam" id="PF25944"/>
    </source>
</evidence>
<dbReference type="Gene3D" id="1.10.287.470">
    <property type="entry name" value="Helix hairpin bin"/>
    <property type="match status" value="1"/>
</dbReference>
<feature type="compositionally biased region" description="Low complexity" evidence="4">
    <location>
        <begin position="381"/>
        <end position="404"/>
    </location>
</feature>
<evidence type="ECO:0000313" key="9">
    <source>
        <dbReference type="EMBL" id="QBX35369.1"/>
    </source>
</evidence>
<evidence type="ECO:0000256" key="4">
    <source>
        <dbReference type="SAM" id="MobiDB-lite"/>
    </source>
</evidence>
<reference evidence="10" key="1">
    <citation type="submission" date="2019-03" db="EMBL/GenBank/DDBJ databases">
        <authorList>
            <person name="Li J."/>
        </authorList>
    </citation>
    <scope>NUCLEOTIDE SEQUENCE [LARGE SCALE GENOMIC DNA]</scope>
    <source>
        <strain evidence="10">2251</strain>
    </source>
</reference>
<gene>
    <name evidence="9" type="ORF">E4191_12175</name>
</gene>
<dbReference type="InterPro" id="IPR006143">
    <property type="entry name" value="RND_pump_MFP"/>
</dbReference>
<evidence type="ECO:0000256" key="3">
    <source>
        <dbReference type="SAM" id="Coils"/>
    </source>
</evidence>
<dbReference type="Proteomes" id="UP000296374">
    <property type="component" value="Chromosome"/>
</dbReference>
<feature type="signal peptide" evidence="5">
    <location>
        <begin position="1"/>
        <end position="26"/>
    </location>
</feature>
<dbReference type="Pfam" id="PF25967">
    <property type="entry name" value="RND-MFP_C"/>
    <property type="match status" value="1"/>
</dbReference>
<dbReference type="SUPFAM" id="SSF111369">
    <property type="entry name" value="HlyD-like secretion proteins"/>
    <property type="match status" value="1"/>
</dbReference>
<dbReference type="NCBIfam" id="TIGR01730">
    <property type="entry name" value="RND_mfp"/>
    <property type="match status" value="1"/>
</dbReference>
<evidence type="ECO:0000313" key="10">
    <source>
        <dbReference type="Proteomes" id="UP000296374"/>
    </source>
</evidence>
<feature type="domain" description="Multidrug resistance protein MdtA-like beta-barrel" evidence="7">
    <location>
        <begin position="205"/>
        <end position="293"/>
    </location>
</feature>
<dbReference type="GO" id="GO:0046677">
    <property type="term" value="P:response to antibiotic"/>
    <property type="evidence" value="ECO:0007669"/>
    <property type="project" value="TreeGrafter"/>
</dbReference>
<dbReference type="InterPro" id="IPR058627">
    <property type="entry name" value="MdtA-like_C"/>
</dbReference>
<evidence type="ECO:0000256" key="5">
    <source>
        <dbReference type="SAM" id="SignalP"/>
    </source>
</evidence>
<feature type="domain" description="Multidrug resistance protein MdtA-like barrel-sandwich hybrid" evidence="6">
    <location>
        <begin position="62"/>
        <end position="201"/>
    </location>
</feature>
<feature type="region of interest" description="Disordered" evidence="4">
    <location>
        <begin position="381"/>
        <end position="443"/>
    </location>
</feature>
<evidence type="ECO:0000256" key="2">
    <source>
        <dbReference type="ARBA" id="ARBA00009477"/>
    </source>
</evidence>
<dbReference type="Gene3D" id="2.40.30.170">
    <property type="match status" value="1"/>
</dbReference>
<evidence type="ECO:0000259" key="6">
    <source>
        <dbReference type="Pfam" id="PF25917"/>
    </source>
</evidence>
<sequence length="443" mass="45482">MHKTIFATGAALAGAMLAALPAAAQAPGGMPPKQVGVVEVARQNVPRVVTLPGRAVAASDTAIRPRVGGIITEILYEPGQLIEAGTPMFRIEERTYQANLAGAEAQVASARAQVTQAQSSFDRTQQLLGSGTTQAQVEQAQATLDQARAAQQSAEAALILAEADLEWTTVTTPISGFASVAEASVGDLVTAGQAEAMATVTQLDPIEVDMYEPSSRFLSVLDDINDGNLRLNDELNAVLTLENGREYQAVGELVAPGVTVSTSTGSIDTRFRFANPDNLLLPGMFLRGQVELGVTEAFLVSQSAASRDKIGNLSAWVVVDGAVQQRQLTEDGSYQQQWIVTEGLEDGDMLVVDGLTGLAEGAEVVSVPVTFDEAGVVRETAAPADAPPADAASAEAPASDGPASNGPASNGTATDGPAADAPPADMPAADPAAEAPADAPATE</sequence>
<dbReference type="AlphaFoldDB" id="A0A4P7HM95"/>
<dbReference type="Gene3D" id="2.40.420.20">
    <property type="match status" value="1"/>
</dbReference>
<comment type="subcellular location">
    <subcellularLocation>
        <location evidence="1">Cell envelope</location>
    </subcellularLocation>
</comment>
<keyword evidence="3" id="KW-0175">Coiled coil</keyword>
<dbReference type="GO" id="GO:0015562">
    <property type="term" value="F:efflux transmembrane transporter activity"/>
    <property type="evidence" value="ECO:0007669"/>
    <property type="project" value="InterPro"/>
</dbReference>
<evidence type="ECO:0000259" key="8">
    <source>
        <dbReference type="Pfam" id="PF25967"/>
    </source>
</evidence>